<dbReference type="EMBL" id="BMIW01000005">
    <property type="protein sequence ID" value="GGF90622.1"/>
    <property type="molecule type" value="Genomic_DNA"/>
</dbReference>
<dbReference type="InterPro" id="IPR036736">
    <property type="entry name" value="ACP-like_sf"/>
</dbReference>
<keyword evidence="3" id="KW-1185">Reference proteome</keyword>
<evidence type="ECO:0000313" key="3">
    <source>
        <dbReference type="Proteomes" id="UP000608420"/>
    </source>
</evidence>
<proteinExistence type="predicted"/>
<accession>A0ABQ1VQW3</accession>
<evidence type="ECO:0000259" key="1">
    <source>
        <dbReference type="PROSITE" id="PS50075"/>
    </source>
</evidence>
<gene>
    <name evidence="2" type="ORF">GCM10010913_10120</name>
</gene>
<dbReference type="Gene3D" id="1.10.1200.10">
    <property type="entry name" value="ACP-like"/>
    <property type="match status" value="1"/>
</dbReference>
<dbReference type="SUPFAM" id="SSF47336">
    <property type="entry name" value="ACP-like"/>
    <property type="match status" value="1"/>
</dbReference>
<sequence>MPQHSLHQVEEEVIHIIAQLCKREATEIAKYQSLANDLAVDSIQFLELLSTLEEHFGFEMEVDDLQPERFRSVQSVIHFVLGKTGE</sequence>
<dbReference type="Proteomes" id="UP000608420">
    <property type="component" value="Unassembled WGS sequence"/>
</dbReference>
<comment type="caution">
    <text evidence="2">The sequence shown here is derived from an EMBL/GenBank/DDBJ whole genome shotgun (WGS) entry which is preliminary data.</text>
</comment>
<dbReference type="InterPro" id="IPR009081">
    <property type="entry name" value="PP-bd_ACP"/>
</dbReference>
<dbReference type="Pfam" id="PF00550">
    <property type="entry name" value="PP-binding"/>
    <property type="match status" value="1"/>
</dbReference>
<dbReference type="RefSeq" id="WP_120463097.1">
    <property type="nucleotide sequence ID" value="NZ_BMIW01000005.1"/>
</dbReference>
<protein>
    <recommendedName>
        <fullName evidence="1">Carrier domain-containing protein</fullName>
    </recommendedName>
</protein>
<evidence type="ECO:0000313" key="2">
    <source>
        <dbReference type="EMBL" id="GGF90622.1"/>
    </source>
</evidence>
<name>A0ABQ1VQW3_9BACL</name>
<reference evidence="3" key="1">
    <citation type="journal article" date="2019" name="Int. J. Syst. Evol. Microbiol.">
        <title>The Global Catalogue of Microorganisms (GCM) 10K type strain sequencing project: providing services to taxonomists for standard genome sequencing and annotation.</title>
        <authorList>
            <consortium name="The Broad Institute Genomics Platform"/>
            <consortium name="The Broad Institute Genome Sequencing Center for Infectious Disease"/>
            <person name="Wu L."/>
            <person name="Ma J."/>
        </authorList>
    </citation>
    <scope>NUCLEOTIDE SEQUENCE [LARGE SCALE GENOMIC DNA]</scope>
    <source>
        <strain evidence="3">CGMCC 1.15420</strain>
    </source>
</reference>
<organism evidence="2 3">
    <name type="scientific">Paenibacillus aceti</name>
    <dbReference type="NCBI Taxonomy" id="1820010"/>
    <lineage>
        <taxon>Bacteria</taxon>
        <taxon>Bacillati</taxon>
        <taxon>Bacillota</taxon>
        <taxon>Bacilli</taxon>
        <taxon>Bacillales</taxon>
        <taxon>Paenibacillaceae</taxon>
        <taxon>Paenibacillus</taxon>
    </lineage>
</organism>
<feature type="domain" description="Carrier" evidence="1">
    <location>
        <begin position="4"/>
        <end position="84"/>
    </location>
</feature>
<dbReference type="PROSITE" id="PS50075">
    <property type="entry name" value="CARRIER"/>
    <property type="match status" value="1"/>
</dbReference>